<feature type="repeat" description="ANK" evidence="2">
    <location>
        <begin position="564"/>
        <end position="589"/>
    </location>
</feature>
<name>A0A1L9UZX9_ASPBC</name>
<dbReference type="PROSITE" id="PS50837">
    <property type="entry name" value="NACHT"/>
    <property type="match status" value="1"/>
</dbReference>
<evidence type="ECO:0000256" key="1">
    <source>
        <dbReference type="ARBA" id="ARBA00022737"/>
    </source>
</evidence>
<dbReference type="RefSeq" id="XP_067484465.1">
    <property type="nucleotide sequence ID" value="XM_067626490.1"/>
</dbReference>
<sequence length="657" mass="74368">MMTGIAYAAGAAAALAKEALMYMEPLYIKDRIPQRVEGTCQWLTNHHLFRSWREDHGSGLLWVSADPSSGKSVLAKYLVDEVLLSSETIVVCYYFFKDDTEEQTPLVSALCCILHQVFEQRPHLLSNRLRSSLWCILCELVKDLPAGQVICVLDALDECGCDEQSQLAECLTNLYQGTTASLRLRFLLTSRPHNTIQRRFQSLESTSPAIHLHGEGEHEVQKIEGEISMVIQHRAGELTERLQLLAEEQNLLLSGLTAVRNRTYLWITLIMNTLEDILTITPTSIRAAIRRLPRTLDEAYDKILCRTPDPDRAKRLLHIVLAAKTPLTVADMATAMAVLDKVSPEDRLDIEPVHRMHRSIRETCGLLATIIDSRIYLLRETARDFLVYKEGESEPVPGLTWKASLKPHHSEWILAEACIQRWRSKDQGDLMMEFNRTPFLEYSVKNWNKHVLPSGIEEDPSIHSQIMDILRRGEAFCLWFDRKAASIHQFIPSTTLMRASWLGLRLAVQTLLPDKDIKLDHRSTHGRSALSLAAVSTQIPWIMLGSHPLSMQQTLSMKTFRDADGQTPLAQASYHGHDEIVRLLLEYPAIDPNARDNYDRTPLAFACKADHENIVALLLETGKVDPNSEDHDDFTPFTHATESGNEHIIKLLLDASD</sequence>
<dbReference type="Gene3D" id="3.40.50.300">
    <property type="entry name" value="P-loop containing nucleotide triphosphate hydrolases"/>
    <property type="match status" value="1"/>
</dbReference>
<dbReference type="SUPFAM" id="SSF48403">
    <property type="entry name" value="Ankyrin repeat"/>
    <property type="match status" value="1"/>
</dbReference>
<evidence type="ECO:0000259" key="3">
    <source>
        <dbReference type="PROSITE" id="PS50837"/>
    </source>
</evidence>
<accession>A0A1L9UZX9</accession>
<dbReference type="Pfam" id="PF12796">
    <property type="entry name" value="Ank_2"/>
    <property type="match status" value="1"/>
</dbReference>
<proteinExistence type="predicted"/>
<dbReference type="PANTHER" id="PTHR10039:SF14">
    <property type="entry name" value="NACHT DOMAIN-CONTAINING PROTEIN"/>
    <property type="match status" value="1"/>
</dbReference>
<dbReference type="PROSITE" id="PS50297">
    <property type="entry name" value="ANK_REP_REGION"/>
    <property type="match status" value="1"/>
</dbReference>
<reference evidence="5" key="1">
    <citation type="journal article" date="2017" name="Genome Biol.">
        <title>Comparative genomics reveals high biological diversity and specific adaptations in the industrially and medically important fungal genus Aspergillus.</title>
        <authorList>
            <person name="de Vries R.P."/>
            <person name="Riley R."/>
            <person name="Wiebenga A."/>
            <person name="Aguilar-Osorio G."/>
            <person name="Amillis S."/>
            <person name="Uchima C.A."/>
            <person name="Anderluh G."/>
            <person name="Asadollahi M."/>
            <person name="Askin M."/>
            <person name="Barry K."/>
            <person name="Battaglia E."/>
            <person name="Bayram O."/>
            <person name="Benocci T."/>
            <person name="Braus-Stromeyer S.A."/>
            <person name="Caldana C."/>
            <person name="Canovas D."/>
            <person name="Cerqueira G.C."/>
            <person name="Chen F."/>
            <person name="Chen W."/>
            <person name="Choi C."/>
            <person name="Clum A."/>
            <person name="Dos Santos R.A."/>
            <person name="Damasio A.R."/>
            <person name="Diallinas G."/>
            <person name="Emri T."/>
            <person name="Fekete E."/>
            <person name="Flipphi M."/>
            <person name="Freyberg S."/>
            <person name="Gallo A."/>
            <person name="Gournas C."/>
            <person name="Habgood R."/>
            <person name="Hainaut M."/>
            <person name="Harispe M.L."/>
            <person name="Henrissat B."/>
            <person name="Hilden K.S."/>
            <person name="Hope R."/>
            <person name="Hossain A."/>
            <person name="Karabika E."/>
            <person name="Karaffa L."/>
            <person name="Karanyi Z."/>
            <person name="Krasevec N."/>
            <person name="Kuo A."/>
            <person name="Kusch H."/>
            <person name="LaButti K."/>
            <person name="Lagendijk E.L."/>
            <person name="Lapidus A."/>
            <person name="Levasseur A."/>
            <person name="Lindquist E."/>
            <person name="Lipzen A."/>
            <person name="Logrieco A.F."/>
            <person name="MacCabe A."/>
            <person name="Maekelae M.R."/>
            <person name="Malavazi I."/>
            <person name="Melin P."/>
            <person name="Meyer V."/>
            <person name="Mielnichuk N."/>
            <person name="Miskei M."/>
            <person name="Molnar A.P."/>
            <person name="Mule G."/>
            <person name="Ngan C.Y."/>
            <person name="Orejas M."/>
            <person name="Orosz E."/>
            <person name="Ouedraogo J.P."/>
            <person name="Overkamp K.M."/>
            <person name="Park H.-S."/>
            <person name="Perrone G."/>
            <person name="Piumi F."/>
            <person name="Punt P.J."/>
            <person name="Ram A.F."/>
            <person name="Ramon A."/>
            <person name="Rauscher S."/>
            <person name="Record E."/>
            <person name="Riano-Pachon D.M."/>
            <person name="Robert V."/>
            <person name="Roehrig J."/>
            <person name="Ruller R."/>
            <person name="Salamov A."/>
            <person name="Salih N.S."/>
            <person name="Samson R.A."/>
            <person name="Sandor E."/>
            <person name="Sanguinetti M."/>
            <person name="Schuetze T."/>
            <person name="Sepcic K."/>
            <person name="Shelest E."/>
            <person name="Sherlock G."/>
            <person name="Sophianopoulou V."/>
            <person name="Squina F.M."/>
            <person name="Sun H."/>
            <person name="Susca A."/>
            <person name="Todd R.B."/>
            <person name="Tsang A."/>
            <person name="Unkles S.E."/>
            <person name="van de Wiele N."/>
            <person name="van Rossen-Uffink D."/>
            <person name="Oliveira J.V."/>
            <person name="Vesth T.C."/>
            <person name="Visser J."/>
            <person name="Yu J.-H."/>
            <person name="Zhou M."/>
            <person name="Andersen M.R."/>
            <person name="Archer D.B."/>
            <person name="Baker S.E."/>
            <person name="Benoit I."/>
            <person name="Brakhage A.A."/>
            <person name="Braus G.H."/>
            <person name="Fischer R."/>
            <person name="Frisvad J.C."/>
            <person name="Goldman G.H."/>
            <person name="Houbraken J."/>
            <person name="Oakley B."/>
            <person name="Pocsi I."/>
            <person name="Scazzocchio C."/>
            <person name="Seiboth B."/>
            <person name="vanKuyk P.A."/>
            <person name="Wortman J."/>
            <person name="Dyer P.S."/>
            <person name="Grigoriev I.V."/>
        </authorList>
    </citation>
    <scope>NUCLEOTIDE SEQUENCE [LARGE SCALE GENOMIC DNA]</scope>
    <source>
        <strain evidence="5">CBS 101740 / IMI 381727 / IBT 21946</strain>
    </source>
</reference>
<gene>
    <name evidence="4" type="ORF">ASPBRDRAFT_50169</name>
</gene>
<evidence type="ECO:0000256" key="2">
    <source>
        <dbReference type="PROSITE-ProRule" id="PRU00023"/>
    </source>
</evidence>
<dbReference type="SMART" id="SM00248">
    <property type="entry name" value="ANK"/>
    <property type="match status" value="3"/>
</dbReference>
<evidence type="ECO:0000313" key="4">
    <source>
        <dbReference type="EMBL" id="OJJ77218.1"/>
    </source>
</evidence>
<dbReference type="VEuPathDB" id="FungiDB:ASPBRDRAFT_50169"/>
<dbReference type="GeneID" id="93578978"/>
<dbReference type="EMBL" id="KV878679">
    <property type="protein sequence ID" value="OJJ77218.1"/>
    <property type="molecule type" value="Genomic_DNA"/>
</dbReference>
<protein>
    <recommendedName>
        <fullName evidence="3">NACHT domain-containing protein</fullName>
    </recommendedName>
</protein>
<keyword evidence="2" id="KW-0040">ANK repeat</keyword>
<dbReference type="STRING" id="767769.A0A1L9UZX9"/>
<evidence type="ECO:0000313" key="5">
    <source>
        <dbReference type="Proteomes" id="UP000184499"/>
    </source>
</evidence>
<dbReference type="PANTHER" id="PTHR10039">
    <property type="entry name" value="AMELOGENIN"/>
    <property type="match status" value="1"/>
</dbReference>
<organism evidence="4 5">
    <name type="scientific">Aspergillus brasiliensis (strain CBS 101740 / IMI 381727 / IBT 21946)</name>
    <dbReference type="NCBI Taxonomy" id="767769"/>
    <lineage>
        <taxon>Eukaryota</taxon>
        <taxon>Fungi</taxon>
        <taxon>Dikarya</taxon>
        <taxon>Ascomycota</taxon>
        <taxon>Pezizomycotina</taxon>
        <taxon>Eurotiomycetes</taxon>
        <taxon>Eurotiomycetidae</taxon>
        <taxon>Eurotiales</taxon>
        <taxon>Aspergillaceae</taxon>
        <taxon>Aspergillus</taxon>
        <taxon>Aspergillus subgen. Circumdati</taxon>
    </lineage>
</organism>
<dbReference type="PROSITE" id="PS50088">
    <property type="entry name" value="ANK_REPEAT"/>
    <property type="match status" value="1"/>
</dbReference>
<dbReference type="SUPFAM" id="SSF52540">
    <property type="entry name" value="P-loop containing nucleoside triphosphate hydrolases"/>
    <property type="match status" value="1"/>
</dbReference>
<dbReference type="Proteomes" id="UP000184499">
    <property type="component" value="Unassembled WGS sequence"/>
</dbReference>
<dbReference type="InterPro" id="IPR007111">
    <property type="entry name" value="NACHT_NTPase"/>
</dbReference>
<feature type="domain" description="NACHT" evidence="3">
    <location>
        <begin position="59"/>
        <end position="192"/>
    </location>
</feature>
<keyword evidence="1" id="KW-0677">Repeat</keyword>
<dbReference type="InterPro" id="IPR056884">
    <property type="entry name" value="NPHP3-like_N"/>
</dbReference>
<dbReference type="Pfam" id="PF24883">
    <property type="entry name" value="NPHP3_N"/>
    <property type="match status" value="1"/>
</dbReference>
<keyword evidence="5" id="KW-1185">Reference proteome</keyword>
<dbReference type="InterPro" id="IPR036770">
    <property type="entry name" value="Ankyrin_rpt-contain_sf"/>
</dbReference>
<dbReference type="AlphaFoldDB" id="A0A1L9UZX9"/>
<dbReference type="Gene3D" id="1.25.40.20">
    <property type="entry name" value="Ankyrin repeat-containing domain"/>
    <property type="match status" value="1"/>
</dbReference>
<dbReference type="InterPro" id="IPR027417">
    <property type="entry name" value="P-loop_NTPase"/>
</dbReference>
<dbReference type="OMA" id="DFPDQKN"/>
<dbReference type="InterPro" id="IPR002110">
    <property type="entry name" value="Ankyrin_rpt"/>
</dbReference>
<dbReference type="OrthoDB" id="20872at2759"/>